<dbReference type="PROSITE" id="PS51782">
    <property type="entry name" value="LYSM"/>
    <property type="match status" value="3"/>
</dbReference>
<accession>A0A381ZYD0</accession>
<dbReference type="FunFam" id="1.10.530.10:FF:000004">
    <property type="entry name" value="Membrane-bound lytic murein transglycosylase D"/>
    <property type="match status" value="1"/>
</dbReference>
<dbReference type="PANTHER" id="PTHR33734">
    <property type="entry name" value="LYSM DOMAIN-CONTAINING GPI-ANCHORED PROTEIN 2"/>
    <property type="match status" value="1"/>
</dbReference>
<dbReference type="SMART" id="SM00257">
    <property type="entry name" value="LysM"/>
    <property type="match status" value="3"/>
</dbReference>
<dbReference type="GO" id="GO:0008932">
    <property type="term" value="F:lytic endotransglycosylase activity"/>
    <property type="evidence" value="ECO:0007669"/>
    <property type="project" value="TreeGrafter"/>
</dbReference>
<dbReference type="CDD" id="cd00118">
    <property type="entry name" value="LysM"/>
    <property type="match status" value="2"/>
</dbReference>
<feature type="domain" description="LysM" evidence="1">
    <location>
        <begin position="347"/>
        <end position="390"/>
    </location>
</feature>
<sequence length="549" mass="63529">MLYKTMVYKLILMLFIISGCTYIRKTETTDSEITNQESVNITETNILKPSDSISPKVVEEVGNQIPKQKTYTDLWAMIQDELILERNINRKKVSDKIAWFARNQEYVNRVVKRAEPYLFYIVTKLKERDMPIDLALLPIVESAYQPFAYSPSRASGIWQFIPATGKRYGLKQNWWYDGRRDIIASSNAALDYLEALHKRFNGNWFHALAAYNAGEGNVERAIKKNKKLGKKTDFWSLRLPSETQGYVPSLLAIAEILKNSNKYNINFKSIKNSPYFEIIDVKSQIDLATVSNISDLSIDEIYILNPGFNRWATDPDGPHRILIPIDKAKSFKERLAVLKESERIVWKQHIIRKGESLGVIADRYKTSISSLKRANHLKNTMIREGKSLLIPIAKKPNKFYSLSSEARKFKGLKTSDGKRYVYIVKRGDNLWDIGRNYGISVNQLAKWNGISKKSFLRPKQKLTIWINKDTKDQKDNVVQTVIHNQSTTEYTVKKGDSLWLIARRFDIHVTDLLEWNNLKKNRYLKPGQTLKINKDTKDQKDNVVQTVIH</sequence>
<dbReference type="PROSITE" id="PS51257">
    <property type="entry name" value="PROKAR_LIPOPROTEIN"/>
    <property type="match status" value="1"/>
</dbReference>
<organism evidence="2">
    <name type="scientific">marine metagenome</name>
    <dbReference type="NCBI Taxonomy" id="408172"/>
    <lineage>
        <taxon>unclassified sequences</taxon>
        <taxon>metagenomes</taxon>
        <taxon>ecological metagenomes</taxon>
    </lineage>
</organism>
<dbReference type="Gene3D" id="1.10.530.10">
    <property type="match status" value="1"/>
</dbReference>
<dbReference type="PANTHER" id="PTHR33734:SF22">
    <property type="entry name" value="MEMBRANE-BOUND LYTIC MUREIN TRANSGLYCOSYLASE D"/>
    <property type="match status" value="1"/>
</dbReference>
<proteinExistence type="predicted"/>
<reference evidence="2" key="1">
    <citation type="submission" date="2018-05" db="EMBL/GenBank/DDBJ databases">
        <authorList>
            <person name="Lanie J.A."/>
            <person name="Ng W.-L."/>
            <person name="Kazmierczak K.M."/>
            <person name="Andrzejewski T.M."/>
            <person name="Davidsen T.M."/>
            <person name="Wayne K.J."/>
            <person name="Tettelin H."/>
            <person name="Glass J.I."/>
            <person name="Rusch D."/>
            <person name="Podicherti R."/>
            <person name="Tsui H.-C.T."/>
            <person name="Winkler M.E."/>
        </authorList>
    </citation>
    <scope>NUCLEOTIDE SEQUENCE</scope>
</reference>
<dbReference type="InterPro" id="IPR000189">
    <property type="entry name" value="Transglyc_AS"/>
</dbReference>
<feature type="domain" description="LysM" evidence="1">
    <location>
        <begin position="488"/>
        <end position="532"/>
    </location>
</feature>
<dbReference type="Pfam" id="PF01476">
    <property type="entry name" value="LysM"/>
    <property type="match status" value="3"/>
</dbReference>
<dbReference type="GO" id="GO:0016020">
    <property type="term" value="C:membrane"/>
    <property type="evidence" value="ECO:0007669"/>
    <property type="project" value="InterPro"/>
</dbReference>
<evidence type="ECO:0000259" key="1">
    <source>
        <dbReference type="PROSITE" id="PS51782"/>
    </source>
</evidence>
<feature type="domain" description="LysM" evidence="1">
    <location>
        <begin position="420"/>
        <end position="464"/>
    </location>
</feature>
<gene>
    <name evidence="2" type="ORF">METZ01_LOCUS146726</name>
</gene>
<feature type="non-terminal residue" evidence="2">
    <location>
        <position position="549"/>
    </location>
</feature>
<dbReference type="EMBL" id="UINC01023026">
    <property type="protein sequence ID" value="SVA93872.1"/>
    <property type="molecule type" value="Genomic_DNA"/>
</dbReference>
<protein>
    <recommendedName>
        <fullName evidence="1">LysM domain-containing protein</fullName>
    </recommendedName>
</protein>
<dbReference type="Gene3D" id="3.10.350.10">
    <property type="entry name" value="LysM domain"/>
    <property type="match status" value="3"/>
</dbReference>
<dbReference type="InterPro" id="IPR018392">
    <property type="entry name" value="LysM"/>
</dbReference>
<name>A0A381ZYD0_9ZZZZ</name>
<dbReference type="AlphaFoldDB" id="A0A381ZYD0"/>
<dbReference type="Pfam" id="PF01464">
    <property type="entry name" value="SLT"/>
    <property type="match status" value="1"/>
</dbReference>
<dbReference type="SUPFAM" id="SSF54106">
    <property type="entry name" value="LysM domain"/>
    <property type="match status" value="3"/>
</dbReference>
<evidence type="ECO:0000313" key="2">
    <source>
        <dbReference type="EMBL" id="SVA93872.1"/>
    </source>
</evidence>
<dbReference type="SUPFAM" id="SSF53955">
    <property type="entry name" value="Lysozyme-like"/>
    <property type="match status" value="1"/>
</dbReference>
<dbReference type="GO" id="GO:0000270">
    <property type="term" value="P:peptidoglycan metabolic process"/>
    <property type="evidence" value="ECO:0007669"/>
    <property type="project" value="InterPro"/>
</dbReference>
<dbReference type="InterPro" id="IPR023346">
    <property type="entry name" value="Lysozyme-like_dom_sf"/>
</dbReference>
<dbReference type="InterPro" id="IPR036779">
    <property type="entry name" value="LysM_dom_sf"/>
</dbReference>
<dbReference type="PROSITE" id="PS00922">
    <property type="entry name" value="TRANSGLYCOSYLASE"/>
    <property type="match status" value="1"/>
</dbReference>
<dbReference type="CDD" id="cd16894">
    <property type="entry name" value="MltD-like"/>
    <property type="match status" value="1"/>
</dbReference>
<dbReference type="InterPro" id="IPR008258">
    <property type="entry name" value="Transglycosylase_SLT_dom_1"/>
</dbReference>